<name>A0A6C0DSF8_9ZZZZ</name>
<proteinExistence type="predicted"/>
<dbReference type="InterPro" id="IPR029063">
    <property type="entry name" value="SAM-dependent_MTases_sf"/>
</dbReference>
<sequence>MKPHLDRGDVPLFNRYLARGSVYFEFGSGGSTVAAAKMKNIRRIYSVENDATWVSKVKTAVNDKDRVTIFYIEMDCGETEWGNPGSRSTYDDWVRYSRALENLSSEEALEIDLFMIDGRFRVACLLNAFARMSDAALVMFDDFSDRPFYHIVLDYFEIVERGSRMVVLKKRSVPPPDQTLIERYEKIAQ</sequence>
<dbReference type="AlphaFoldDB" id="A0A6C0DSF8"/>
<reference evidence="1" key="1">
    <citation type="journal article" date="2020" name="Nature">
        <title>Giant virus diversity and host interactions through global metagenomics.</title>
        <authorList>
            <person name="Schulz F."/>
            <person name="Roux S."/>
            <person name="Paez-Espino D."/>
            <person name="Jungbluth S."/>
            <person name="Walsh D.A."/>
            <person name="Denef V.J."/>
            <person name="McMahon K.D."/>
            <person name="Konstantinidis K.T."/>
            <person name="Eloe-Fadrosh E.A."/>
            <person name="Kyrpides N.C."/>
            <person name="Woyke T."/>
        </authorList>
    </citation>
    <scope>NUCLEOTIDE SEQUENCE</scope>
    <source>
        <strain evidence="1">GVMAG-M-3300023174-57</strain>
    </source>
</reference>
<evidence type="ECO:0000313" key="1">
    <source>
        <dbReference type="EMBL" id="QHT19461.1"/>
    </source>
</evidence>
<organism evidence="1">
    <name type="scientific">viral metagenome</name>
    <dbReference type="NCBI Taxonomy" id="1070528"/>
    <lineage>
        <taxon>unclassified sequences</taxon>
        <taxon>metagenomes</taxon>
        <taxon>organismal metagenomes</taxon>
    </lineage>
</organism>
<dbReference type="Gene3D" id="3.40.50.150">
    <property type="entry name" value="Vaccinia Virus protein VP39"/>
    <property type="match status" value="1"/>
</dbReference>
<accession>A0A6C0DSF8</accession>
<protein>
    <recommendedName>
        <fullName evidence="2">Methyltransferase</fullName>
    </recommendedName>
</protein>
<dbReference type="EMBL" id="MN739666">
    <property type="protein sequence ID" value="QHT19461.1"/>
    <property type="molecule type" value="Genomic_DNA"/>
</dbReference>
<evidence type="ECO:0008006" key="2">
    <source>
        <dbReference type="Google" id="ProtNLM"/>
    </source>
</evidence>